<name>A0ABN6UF53_9GAMM</name>
<evidence type="ECO:0000259" key="1">
    <source>
        <dbReference type="Pfam" id="PF06114"/>
    </source>
</evidence>
<dbReference type="Gene3D" id="1.10.10.2910">
    <property type="match status" value="1"/>
</dbReference>
<gene>
    <name evidence="2" type="ORF">LA521A_01100</name>
</gene>
<reference evidence="2 3" key="1">
    <citation type="journal article" date="2023" name="Int. J. Syst. Evol. Microbiol.">
        <title>Physiological and genomic analyses of cobalamin (vitamin B12)-auxotrophy of Lysobacter auxotrophicus sp. nov., a methionine-auxotrophic chitinolytic bacterium isolated from chitin-treated soil.</title>
        <authorList>
            <person name="Saito A."/>
            <person name="Dohra H."/>
            <person name="Hamada M."/>
            <person name="Moriuchi R."/>
            <person name="Kotsuchibashi Y."/>
            <person name="Mori K."/>
        </authorList>
    </citation>
    <scope>NUCLEOTIDE SEQUENCE [LARGE SCALE GENOMIC DNA]</scope>
    <source>
        <strain evidence="2 3">5-21a</strain>
    </source>
</reference>
<keyword evidence="3" id="KW-1185">Reference proteome</keyword>
<organism evidence="2 3">
    <name type="scientific">Lysobacter auxotrophicus</name>
    <dbReference type="NCBI Taxonomy" id="2992573"/>
    <lineage>
        <taxon>Bacteria</taxon>
        <taxon>Pseudomonadati</taxon>
        <taxon>Pseudomonadota</taxon>
        <taxon>Gammaproteobacteria</taxon>
        <taxon>Lysobacterales</taxon>
        <taxon>Lysobacteraceae</taxon>
        <taxon>Lysobacter</taxon>
    </lineage>
</organism>
<dbReference type="EMBL" id="AP027041">
    <property type="protein sequence ID" value="BDU14909.1"/>
    <property type="molecule type" value="Genomic_DNA"/>
</dbReference>
<dbReference type="Proteomes" id="UP001317822">
    <property type="component" value="Chromosome"/>
</dbReference>
<proteinExistence type="predicted"/>
<dbReference type="PANTHER" id="PTHR43236:SF2">
    <property type="entry name" value="BLL0069 PROTEIN"/>
    <property type="match status" value="1"/>
</dbReference>
<dbReference type="InterPro" id="IPR010359">
    <property type="entry name" value="IrrE_HExxH"/>
</dbReference>
<accession>A0ABN6UF53</accession>
<dbReference type="Pfam" id="PF06114">
    <property type="entry name" value="Peptidase_M78"/>
    <property type="match status" value="1"/>
</dbReference>
<dbReference type="InterPro" id="IPR052345">
    <property type="entry name" value="Rad_response_metalloprotease"/>
</dbReference>
<dbReference type="PANTHER" id="PTHR43236">
    <property type="entry name" value="ANTITOXIN HIGA1"/>
    <property type="match status" value="1"/>
</dbReference>
<protein>
    <submittedName>
        <fullName evidence="2">ImmA/IrrE family metallo-endopeptidase</fullName>
    </submittedName>
</protein>
<evidence type="ECO:0000313" key="3">
    <source>
        <dbReference type="Proteomes" id="UP001317822"/>
    </source>
</evidence>
<evidence type="ECO:0000313" key="2">
    <source>
        <dbReference type="EMBL" id="BDU14909.1"/>
    </source>
</evidence>
<feature type="domain" description="IrrE N-terminal-like" evidence="1">
    <location>
        <begin position="179"/>
        <end position="305"/>
    </location>
</feature>
<sequence length="386" mass="42905">MSRFIRGDRRANVEALELSRDVLDWAAERAGQTLHSFAESVAKREKDRERIAEGRLTVPQAEKLAKKARIPFGYLFLAEPPEITRPSIPDLRQVQDAQPLSEDFYETLEDVFAKQSWLIEHLTEAGAGELPFVGRFAADAKRNADDIAADMRRELGITDDDRRKSPDAATYFSALSAKAEAKGVLVFKTSYVKSNTRRPISEKEFRGFAVAHKLVPLVFINGRDAEVAAVFTLMHELAHIWLGVTGVSDVTPSRFGNPTERLCNRVAANVLVPVNAFLERWAGPQDVEKLAKYFRVSKLVIARRAFDSKLVDQAFYDEIAANTQRVKSSGKPTALVTIPIRNSKKFTRTIVASAMSGQTLLRDAASLLNVKPDTVVALAKGRAEHD</sequence>